<dbReference type="PANTHER" id="PTHR10622:SF10">
    <property type="entry name" value="HET DOMAIN-CONTAINING PROTEIN"/>
    <property type="match status" value="1"/>
</dbReference>
<evidence type="ECO:0000313" key="3">
    <source>
        <dbReference type="Proteomes" id="UP000738349"/>
    </source>
</evidence>
<dbReference type="Pfam" id="PF06985">
    <property type="entry name" value="HET"/>
    <property type="match status" value="1"/>
</dbReference>
<evidence type="ECO:0000313" key="2">
    <source>
        <dbReference type="EMBL" id="KAH7152889.1"/>
    </source>
</evidence>
<accession>A0A9P9F4A6</accession>
<dbReference type="Proteomes" id="UP000738349">
    <property type="component" value="Unassembled WGS sequence"/>
</dbReference>
<dbReference type="OrthoDB" id="194358at2759"/>
<dbReference type="PANTHER" id="PTHR10622">
    <property type="entry name" value="HET DOMAIN-CONTAINING PROTEIN"/>
    <property type="match status" value="1"/>
</dbReference>
<reference evidence="2" key="1">
    <citation type="journal article" date="2021" name="Nat. Commun.">
        <title>Genetic determinants of endophytism in the Arabidopsis root mycobiome.</title>
        <authorList>
            <person name="Mesny F."/>
            <person name="Miyauchi S."/>
            <person name="Thiergart T."/>
            <person name="Pickel B."/>
            <person name="Atanasova L."/>
            <person name="Karlsson M."/>
            <person name="Huettel B."/>
            <person name="Barry K.W."/>
            <person name="Haridas S."/>
            <person name="Chen C."/>
            <person name="Bauer D."/>
            <person name="Andreopoulos W."/>
            <person name="Pangilinan J."/>
            <person name="LaButti K."/>
            <person name="Riley R."/>
            <person name="Lipzen A."/>
            <person name="Clum A."/>
            <person name="Drula E."/>
            <person name="Henrissat B."/>
            <person name="Kohler A."/>
            <person name="Grigoriev I.V."/>
            <person name="Martin F.M."/>
            <person name="Hacquard S."/>
        </authorList>
    </citation>
    <scope>NUCLEOTIDE SEQUENCE</scope>
    <source>
        <strain evidence="2">MPI-CAGE-AT-0147</strain>
    </source>
</reference>
<gene>
    <name evidence="2" type="ORF">EDB81DRAFT_855412</name>
</gene>
<dbReference type="EMBL" id="JAGMUV010000006">
    <property type="protein sequence ID" value="KAH7152889.1"/>
    <property type="molecule type" value="Genomic_DNA"/>
</dbReference>
<comment type="caution">
    <text evidence="2">The sequence shown here is derived from an EMBL/GenBank/DDBJ whole genome shotgun (WGS) entry which is preliminary data.</text>
</comment>
<organism evidence="2 3">
    <name type="scientific">Dactylonectria macrodidyma</name>
    <dbReference type="NCBI Taxonomy" id="307937"/>
    <lineage>
        <taxon>Eukaryota</taxon>
        <taxon>Fungi</taxon>
        <taxon>Dikarya</taxon>
        <taxon>Ascomycota</taxon>
        <taxon>Pezizomycotina</taxon>
        <taxon>Sordariomycetes</taxon>
        <taxon>Hypocreomycetidae</taxon>
        <taxon>Hypocreales</taxon>
        <taxon>Nectriaceae</taxon>
        <taxon>Dactylonectria</taxon>
    </lineage>
</organism>
<dbReference type="AlphaFoldDB" id="A0A9P9F4A6"/>
<protein>
    <submittedName>
        <fullName evidence="2">Heterokaryon incompatibility protein-domain-containing protein</fullName>
    </submittedName>
</protein>
<feature type="domain" description="Heterokaryon incompatibility" evidence="1">
    <location>
        <begin position="22"/>
        <end position="110"/>
    </location>
</feature>
<keyword evidence="3" id="KW-1185">Reference proteome</keyword>
<sequence>MRLINVHTFKFEEFFDNAIPEYAIISHTWGDAEDEEVSHEEFLQQQPATKNKAGYLKIQKACHEARERRFDYVWIDTCCIDKTSSAELSEAINSMFRWYEAAEVCFAYLVDVPPATSRAHDLFEASRWFTRGWTLQELLAPRHLDFFASDWTFIANRKDIASRVCIITNIDEVYLIDSAQATRTSLLRKASIAERMSWASRRTATREEDVAYSLLGIFGVNMPLIYGEGAKAFLRLQEEIMRSAFDPTLLCWDAEVDGKPQLRQGAKPFYSWTSAFKALLGLEYPWQILGPLANSKSPTGHLAPGPECFRHCKDFEPYGTVVDWVATNRGLEITLPKHPGGRPYIAIPCHLRHDPWNLLAIPLVRGGGTGYWRSSGPTMLGRHGEQ</sequence>
<name>A0A9P9F4A6_9HYPO</name>
<dbReference type="InterPro" id="IPR010730">
    <property type="entry name" value="HET"/>
</dbReference>
<proteinExistence type="predicted"/>
<evidence type="ECO:0000259" key="1">
    <source>
        <dbReference type="Pfam" id="PF06985"/>
    </source>
</evidence>